<feature type="compositionally biased region" description="Low complexity" evidence="2">
    <location>
        <begin position="306"/>
        <end position="319"/>
    </location>
</feature>
<comment type="caution">
    <text evidence="4">The sequence shown here is derived from an EMBL/GenBank/DDBJ whole genome shotgun (WGS) entry which is preliminary data.</text>
</comment>
<proteinExistence type="predicted"/>
<accession>A0A2C5Z646</accession>
<feature type="domain" description="Nephrocystin 3-like N-terminal" evidence="3">
    <location>
        <begin position="344"/>
        <end position="381"/>
    </location>
</feature>
<evidence type="ECO:0000313" key="5">
    <source>
        <dbReference type="Proteomes" id="UP000224854"/>
    </source>
</evidence>
<evidence type="ECO:0000256" key="1">
    <source>
        <dbReference type="ARBA" id="ARBA00022737"/>
    </source>
</evidence>
<gene>
    <name evidence="4" type="ORF">CDD82_4546</name>
</gene>
<name>A0A2C5Z646_9HYPO</name>
<dbReference type="SUPFAM" id="SSF52540">
    <property type="entry name" value="P-loop containing nucleoside triphosphate hydrolases"/>
    <property type="match status" value="1"/>
</dbReference>
<reference evidence="4 5" key="1">
    <citation type="submission" date="2017-06" db="EMBL/GenBank/DDBJ databases">
        <title>Ant-infecting Ophiocordyceps genomes reveal a high diversity of potential behavioral manipulation genes and a possible major role for enterotoxins.</title>
        <authorList>
            <person name="De Bekker C."/>
            <person name="Evans H.C."/>
            <person name="Brachmann A."/>
            <person name="Hughes D.P."/>
        </authorList>
    </citation>
    <scope>NUCLEOTIDE SEQUENCE [LARGE SCALE GENOMIC DNA]</scope>
    <source>
        <strain evidence="4 5">1348a</strain>
    </source>
</reference>
<dbReference type="OrthoDB" id="4927047at2759"/>
<evidence type="ECO:0000259" key="3">
    <source>
        <dbReference type="Pfam" id="PF24883"/>
    </source>
</evidence>
<feature type="compositionally biased region" description="Basic and acidic residues" evidence="2">
    <location>
        <begin position="320"/>
        <end position="337"/>
    </location>
</feature>
<protein>
    <recommendedName>
        <fullName evidence="3">Nephrocystin 3-like N-terminal domain-containing protein</fullName>
    </recommendedName>
</protein>
<keyword evidence="5" id="KW-1185">Reference proteome</keyword>
<keyword evidence="1" id="KW-0677">Repeat</keyword>
<dbReference type="Proteomes" id="UP000224854">
    <property type="component" value="Unassembled WGS sequence"/>
</dbReference>
<dbReference type="PANTHER" id="PTHR10039:SF5">
    <property type="entry name" value="NACHT DOMAIN-CONTAINING PROTEIN"/>
    <property type="match status" value="1"/>
</dbReference>
<dbReference type="InterPro" id="IPR056884">
    <property type="entry name" value="NPHP3-like_N"/>
</dbReference>
<sequence>MSGLEALGVACNIMQLVSFTREVCTVCKEIYDNGTTDTDLNEKSDCLVVLSAQVYDSCQKVNPQTVDEIELFKVAKKCNVNARTLEEELRYLTKKKDAAGHFLKAVFRGIQYSWRRGRLERLEKSISTCQKVLESHLITNIWNKCSDLTESQRQGFRNLDQRIEFFISRYQDGHRQVHDLVLRENLALGNQIQHQYKSHDQTIQIGIDRILDHQDSLQHTAIDQGRYERLLKSLKFDGMNMRRNNMPNSHKDTFTWIYHDSAANSKSDAESYQDYSSWSIGDGLASDSKSETRQSNSESDTESNQDDSSGSIDDGLSSDSKSETRHSKSESDTETDQRCTSSWDNFADWLKSESKIYWISGKPGAGKSTLVKFLVESSTTTDALRIWRNDNFIISYFLWKPGGHLQKIKQHPEVLDKESEHDWIKVCVSSRPEPIFNKTFDQLQHLRLQDLTENDMTKYARETLQFTQGSSSITVKQRQYLIYCLVEKAEGVFLWLCLAVQNIQKGIDDGNSYEKLLERLEDLPTGLISLYKDMWERVNGDTKVYRKDSAKYFNMLIADVDNDPENGDLLMLVLAKAKDLEYGNMTADTVSHLTPQLKPDALG</sequence>
<dbReference type="InterPro" id="IPR027417">
    <property type="entry name" value="P-loop_NTPase"/>
</dbReference>
<organism evidence="4 5">
    <name type="scientific">Ophiocordyceps australis</name>
    <dbReference type="NCBI Taxonomy" id="1399860"/>
    <lineage>
        <taxon>Eukaryota</taxon>
        <taxon>Fungi</taxon>
        <taxon>Dikarya</taxon>
        <taxon>Ascomycota</taxon>
        <taxon>Pezizomycotina</taxon>
        <taxon>Sordariomycetes</taxon>
        <taxon>Hypocreomycetidae</taxon>
        <taxon>Hypocreales</taxon>
        <taxon>Ophiocordycipitaceae</taxon>
        <taxon>Ophiocordyceps</taxon>
    </lineage>
</organism>
<evidence type="ECO:0000313" key="4">
    <source>
        <dbReference type="EMBL" id="PHH75182.1"/>
    </source>
</evidence>
<dbReference type="Pfam" id="PF24883">
    <property type="entry name" value="NPHP3_N"/>
    <property type="match status" value="1"/>
</dbReference>
<dbReference type="EMBL" id="NJEU01000386">
    <property type="protein sequence ID" value="PHH75182.1"/>
    <property type="molecule type" value="Genomic_DNA"/>
</dbReference>
<feature type="region of interest" description="Disordered" evidence="2">
    <location>
        <begin position="283"/>
        <end position="339"/>
    </location>
</feature>
<dbReference type="PANTHER" id="PTHR10039">
    <property type="entry name" value="AMELOGENIN"/>
    <property type="match status" value="1"/>
</dbReference>
<evidence type="ECO:0000256" key="2">
    <source>
        <dbReference type="SAM" id="MobiDB-lite"/>
    </source>
</evidence>
<dbReference type="AlphaFoldDB" id="A0A2C5Z646"/>